<feature type="compositionally biased region" description="Polar residues" evidence="1">
    <location>
        <begin position="54"/>
        <end position="73"/>
    </location>
</feature>
<gene>
    <name evidence="2" type="ORF">IEQ34_015022</name>
</gene>
<reference evidence="2 3" key="1">
    <citation type="journal article" date="2021" name="Hortic Res">
        <title>Chromosome-scale assembly of the Dendrobium chrysotoxum genome enhances the understanding of orchid evolution.</title>
        <authorList>
            <person name="Zhang Y."/>
            <person name="Zhang G.Q."/>
            <person name="Zhang D."/>
            <person name="Liu X.D."/>
            <person name="Xu X.Y."/>
            <person name="Sun W.H."/>
            <person name="Yu X."/>
            <person name="Zhu X."/>
            <person name="Wang Z.W."/>
            <person name="Zhao X."/>
            <person name="Zhong W.Y."/>
            <person name="Chen H."/>
            <person name="Yin W.L."/>
            <person name="Huang T."/>
            <person name="Niu S.C."/>
            <person name="Liu Z.J."/>
        </authorList>
    </citation>
    <scope>NUCLEOTIDE SEQUENCE [LARGE SCALE GENOMIC DNA]</scope>
    <source>
        <strain evidence="2">Lindl</strain>
    </source>
</reference>
<sequence>MASVGIKAMAFGISPVSSLSLRLRFINLWQLVKLAGIIPARRFLERSRVPRAEQPSTSLGISPASSLPEATNI</sequence>
<name>A0AAV7GNC5_DENCH</name>
<evidence type="ECO:0000313" key="2">
    <source>
        <dbReference type="EMBL" id="KAH0457115.1"/>
    </source>
</evidence>
<comment type="caution">
    <text evidence="2">The sequence shown here is derived from an EMBL/GenBank/DDBJ whole genome shotgun (WGS) entry which is preliminary data.</text>
</comment>
<proteinExistence type="predicted"/>
<dbReference type="Proteomes" id="UP000775213">
    <property type="component" value="Unassembled WGS sequence"/>
</dbReference>
<organism evidence="2 3">
    <name type="scientific">Dendrobium chrysotoxum</name>
    <name type="common">Orchid</name>
    <dbReference type="NCBI Taxonomy" id="161865"/>
    <lineage>
        <taxon>Eukaryota</taxon>
        <taxon>Viridiplantae</taxon>
        <taxon>Streptophyta</taxon>
        <taxon>Embryophyta</taxon>
        <taxon>Tracheophyta</taxon>
        <taxon>Spermatophyta</taxon>
        <taxon>Magnoliopsida</taxon>
        <taxon>Liliopsida</taxon>
        <taxon>Asparagales</taxon>
        <taxon>Orchidaceae</taxon>
        <taxon>Epidendroideae</taxon>
        <taxon>Malaxideae</taxon>
        <taxon>Dendrobiinae</taxon>
        <taxon>Dendrobium</taxon>
    </lineage>
</organism>
<evidence type="ECO:0000256" key="1">
    <source>
        <dbReference type="SAM" id="MobiDB-lite"/>
    </source>
</evidence>
<feature type="region of interest" description="Disordered" evidence="1">
    <location>
        <begin position="48"/>
        <end position="73"/>
    </location>
</feature>
<keyword evidence="3" id="KW-1185">Reference proteome</keyword>
<protein>
    <submittedName>
        <fullName evidence="2">Uncharacterized protein</fullName>
    </submittedName>
</protein>
<dbReference type="AlphaFoldDB" id="A0AAV7GNC5"/>
<evidence type="ECO:0000313" key="3">
    <source>
        <dbReference type="Proteomes" id="UP000775213"/>
    </source>
</evidence>
<accession>A0AAV7GNC5</accession>
<dbReference type="EMBL" id="JAGFBR010000013">
    <property type="protein sequence ID" value="KAH0457115.1"/>
    <property type="molecule type" value="Genomic_DNA"/>
</dbReference>